<dbReference type="InterPro" id="IPR050951">
    <property type="entry name" value="Retrovirus_Pol_polyprotein"/>
</dbReference>
<keyword evidence="1" id="KW-0507">mRNA processing</keyword>
<evidence type="ECO:0000256" key="3">
    <source>
        <dbReference type="SAM" id="MobiDB-lite"/>
    </source>
</evidence>
<gene>
    <name evidence="5" type="ORF">O181_053046</name>
</gene>
<keyword evidence="6" id="KW-1185">Reference proteome</keyword>
<dbReference type="GO" id="GO:0008270">
    <property type="term" value="F:zinc ion binding"/>
    <property type="evidence" value="ECO:0007669"/>
    <property type="project" value="UniProtKB-KW"/>
</dbReference>
<feature type="compositionally biased region" description="Basic and acidic residues" evidence="3">
    <location>
        <begin position="74"/>
        <end position="85"/>
    </location>
</feature>
<dbReference type="InterPro" id="IPR043128">
    <property type="entry name" value="Rev_trsase/Diguanyl_cyclase"/>
</dbReference>
<dbReference type="SMART" id="SM00343">
    <property type="entry name" value="ZnF_C2HC"/>
    <property type="match status" value="1"/>
</dbReference>
<keyword evidence="2" id="KW-0479">Metal-binding</keyword>
<dbReference type="PANTHER" id="PTHR37984">
    <property type="entry name" value="PROTEIN CBG26694"/>
    <property type="match status" value="1"/>
</dbReference>
<dbReference type="SUPFAM" id="SSF57756">
    <property type="entry name" value="Retrovirus zinc finger-like domains"/>
    <property type="match status" value="1"/>
</dbReference>
<dbReference type="EMBL" id="AVOT02023354">
    <property type="protein sequence ID" value="MBW0513331.1"/>
    <property type="molecule type" value="Genomic_DNA"/>
</dbReference>
<dbReference type="Pfam" id="PF00098">
    <property type="entry name" value="zf-CCHC"/>
    <property type="match status" value="1"/>
</dbReference>
<dbReference type="InterPro" id="IPR000477">
    <property type="entry name" value="RT_dom"/>
</dbReference>
<dbReference type="OrthoDB" id="3250101at2759"/>
<feature type="compositionally biased region" description="Acidic residues" evidence="3">
    <location>
        <begin position="59"/>
        <end position="70"/>
    </location>
</feature>
<keyword evidence="2" id="KW-0862">Zinc</keyword>
<dbReference type="SUPFAM" id="SSF56672">
    <property type="entry name" value="DNA/RNA polymerases"/>
    <property type="match status" value="1"/>
</dbReference>
<dbReference type="CDD" id="cd01647">
    <property type="entry name" value="RT_LTR"/>
    <property type="match status" value="1"/>
</dbReference>
<dbReference type="InterPro" id="IPR043502">
    <property type="entry name" value="DNA/RNA_pol_sf"/>
</dbReference>
<dbReference type="AlphaFoldDB" id="A0A9Q3DZP9"/>
<accession>A0A9Q3DZP9</accession>
<dbReference type="Proteomes" id="UP000765509">
    <property type="component" value="Unassembled WGS sequence"/>
</dbReference>
<evidence type="ECO:0000256" key="2">
    <source>
        <dbReference type="PROSITE-ProRule" id="PRU00047"/>
    </source>
</evidence>
<proteinExistence type="predicted"/>
<dbReference type="Pfam" id="PF00078">
    <property type="entry name" value="RVT_1"/>
    <property type="match status" value="1"/>
</dbReference>
<dbReference type="GO" id="GO:0006397">
    <property type="term" value="P:mRNA processing"/>
    <property type="evidence" value="ECO:0007669"/>
    <property type="project" value="UniProtKB-KW"/>
</dbReference>
<keyword evidence="2" id="KW-0863">Zinc-finger</keyword>
<comment type="caution">
    <text evidence="5">The sequence shown here is derived from an EMBL/GenBank/DDBJ whole genome shotgun (WGS) entry which is preliminary data.</text>
</comment>
<name>A0A9Q3DZP9_9BASI</name>
<evidence type="ECO:0000259" key="4">
    <source>
        <dbReference type="PROSITE" id="PS50158"/>
    </source>
</evidence>
<protein>
    <recommendedName>
        <fullName evidence="4">CCHC-type domain-containing protein</fullName>
    </recommendedName>
</protein>
<feature type="region of interest" description="Disordered" evidence="3">
    <location>
        <begin position="54"/>
        <end position="85"/>
    </location>
</feature>
<dbReference type="Gene3D" id="3.10.10.10">
    <property type="entry name" value="HIV Type 1 Reverse Transcriptase, subunit A, domain 1"/>
    <property type="match status" value="1"/>
</dbReference>
<dbReference type="InterPro" id="IPR001878">
    <property type="entry name" value="Znf_CCHC"/>
</dbReference>
<dbReference type="GO" id="GO:0003676">
    <property type="term" value="F:nucleic acid binding"/>
    <property type="evidence" value="ECO:0007669"/>
    <property type="project" value="InterPro"/>
</dbReference>
<dbReference type="PROSITE" id="PS50158">
    <property type="entry name" value="ZF_CCHC"/>
    <property type="match status" value="1"/>
</dbReference>
<dbReference type="InterPro" id="IPR036875">
    <property type="entry name" value="Znf_CCHC_sf"/>
</dbReference>
<dbReference type="Gene3D" id="4.10.60.10">
    <property type="entry name" value="Zinc finger, CCHC-type"/>
    <property type="match status" value="1"/>
</dbReference>
<dbReference type="Gene3D" id="3.30.70.270">
    <property type="match status" value="1"/>
</dbReference>
<feature type="domain" description="CCHC-type" evidence="4">
    <location>
        <begin position="30"/>
        <end position="45"/>
    </location>
</feature>
<sequence length="563" mass="64841">MRFEILHKMVELKDKPRERVAEVAKKKNSCHNCGSTDHYANNCPKAKKKVYAIEKVPEEESPTEDSDSDSMGDAIREQSDEAQDPREVFLVEYQEENPLEIQDIQLEAGMPQDTANKNLCKHTQGGQTFLVTPAKVMAYIHGKATKMTVCIDKPQHPLIIDSGAHFSIVARNYLYNHFPNWENQLLPTKAKNFKSASGKMTSIGTIIIEIIIPHRKGNIRLNPEFVVLDDAHIQGLLLGTDYQRMYGIDIYNKPLEELLNESREGQFSTTLTSKQKLSLLKMLRKNIPAFAIAEEPLGKIRGHDIELYLDVERPYPPMLRRPPYPESLETRKEIEKHINELLDMDVIRRIGHNEIVEITTPVLITWHDGKSRLCGDFRALNNYTKADRYPIPRIPHTLDKLAKARYITKMDCMKGFHQNGVKPNSMKLLRIICHMGIYEYTRMPFGIKNAPAHFQRMMDTIFQEEILEGWMVVYIDDIIIYSETWEYHVQYIDRGLSKFTPINLKISLKKCNFGQQELLALGHKVSGLSLEIDQNKVQAVLKNTVSRKIKEISLILSQSWMKV</sequence>
<evidence type="ECO:0000256" key="1">
    <source>
        <dbReference type="ARBA" id="ARBA00022664"/>
    </source>
</evidence>
<dbReference type="PANTHER" id="PTHR37984:SF5">
    <property type="entry name" value="PROTEIN NYNRIN-LIKE"/>
    <property type="match status" value="1"/>
</dbReference>
<evidence type="ECO:0000313" key="5">
    <source>
        <dbReference type="EMBL" id="MBW0513331.1"/>
    </source>
</evidence>
<evidence type="ECO:0000313" key="6">
    <source>
        <dbReference type="Proteomes" id="UP000765509"/>
    </source>
</evidence>
<reference evidence="5" key="1">
    <citation type="submission" date="2021-03" db="EMBL/GenBank/DDBJ databases">
        <title>Draft genome sequence of rust myrtle Austropuccinia psidii MF-1, a brazilian biotype.</title>
        <authorList>
            <person name="Quecine M.C."/>
            <person name="Pachon D.M.R."/>
            <person name="Bonatelli M.L."/>
            <person name="Correr F.H."/>
            <person name="Franceschini L.M."/>
            <person name="Leite T.F."/>
            <person name="Margarido G.R.A."/>
            <person name="Almeida C.A."/>
            <person name="Ferrarezi J.A."/>
            <person name="Labate C.A."/>
        </authorList>
    </citation>
    <scope>NUCLEOTIDE SEQUENCE</scope>
    <source>
        <strain evidence="5">MF-1</strain>
    </source>
</reference>
<organism evidence="5 6">
    <name type="scientific">Austropuccinia psidii MF-1</name>
    <dbReference type="NCBI Taxonomy" id="1389203"/>
    <lineage>
        <taxon>Eukaryota</taxon>
        <taxon>Fungi</taxon>
        <taxon>Dikarya</taxon>
        <taxon>Basidiomycota</taxon>
        <taxon>Pucciniomycotina</taxon>
        <taxon>Pucciniomycetes</taxon>
        <taxon>Pucciniales</taxon>
        <taxon>Sphaerophragmiaceae</taxon>
        <taxon>Austropuccinia</taxon>
    </lineage>
</organism>